<evidence type="ECO:0000313" key="2">
    <source>
        <dbReference type="Proteomes" id="UP001501417"/>
    </source>
</evidence>
<dbReference type="RefSeq" id="WP_264046847.1">
    <property type="nucleotide sequence ID" value="NZ_BAABGF010000009.1"/>
</dbReference>
<proteinExistence type="predicted"/>
<reference evidence="2" key="1">
    <citation type="journal article" date="2019" name="Int. J. Syst. Evol. Microbiol.">
        <title>The Global Catalogue of Microorganisms (GCM) 10K type strain sequencing project: providing services to taxonomists for standard genome sequencing and annotation.</title>
        <authorList>
            <consortium name="The Broad Institute Genomics Platform"/>
            <consortium name="The Broad Institute Genome Sequencing Center for Infectious Disease"/>
            <person name="Wu L."/>
            <person name="Ma J."/>
        </authorList>
    </citation>
    <scope>NUCLEOTIDE SEQUENCE [LARGE SCALE GENOMIC DNA]</scope>
    <source>
        <strain evidence="2">JCM 17782</strain>
    </source>
</reference>
<sequence length="144" mass="15532">MGWRDTVTEQAQADLDGLVDAAVSFAAERIAGAGEFLPFALAVSAHGQRQAIAPNYPRGRDLQVADQLAAQWSALIEVKDSLRAAVVAVNVTLTERNRDGIELTAEHREGVAIGLIFPYTLDSDGRLALDSPSAHRAERRVWVA</sequence>
<gene>
    <name evidence="1" type="ORF">GCM10023161_07240</name>
</gene>
<dbReference type="Proteomes" id="UP001501417">
    <property type="component" value="Unassembled WGS sequence"/>
</dbReference>
<accession>A0ABP8RBW3</accession>
<organism evidence="1 2">
    <name type="scientific">Mycobacterium paraffinicum</name>
    <dbReference type="NCBI Taxonomy" id="53378"/>
    <lineage>
        <taxon>Bacteria</taxon>
        <taxon>Bacillati</taxon>
        <taxon>Actinomycetota</taxon>
        <taxon>Actinomycetes</taxon>
        <taxon>Mycobacteriales</taxon>
        <taxon>Mycobacteriaceae</taxon>
        <taxon>Mycobacterium</taxon>
    </lineage>
</organism>
<keyword evidence="2" id="KW-1185">Reference proteome</keyword>
<evidence type="ECO:0000313" key="1">
    <source>
        <dbReference type="EMBL" id="GAA4534757.1"/>
    </source>
</evidence>
<comment type="caution">
    <text evidence="1">The sequence shown here is derived from an EMBL/GenBank/DDBJ whole genome shotgun (WGS) entry which is preliminary data.</text>
</comment>
<dbReference type="EMBL" id="BAABGF010000009">
    <property type="protein sequence ID" value="GAA4534757.1"/>
    <property type="molecule type" value="Genomic_DNA"/>
</dbReference>
<name>A0ABP8RBW3_9MYCO</name>
<protein>
    <submittedName>
        <fullName evidence="1">Uncharacterized protein</fullName>
    </submittedName>
</protein>